<evidence type="ECO:0000313" key="2">
    <source>
        <dbReference type="EMBL" id="CAF1297091.1"/>
    </source>
</evidence>
<sequence>MASFSSYNFTKANGVSSDERQKRLVPIVLDAVGALGAVFAGGISVYNTYENGKLADRMDQLQNTIFATIADNGEKKRLCYRNAYGDNYEFFSDRITVVTQLDLINYPLDSSMTKVLATFLFEDRIIDYHEFHVRPVFERKAFVKQKILFIISENS</sequence>
<dbReference type="EMBL" id="CAJNOK010019295">
    <property type="protein sequence ID" value="CAF1297091.1"/>
    <property type="molecule type" value="Genomic_DNA"/>
</dbReference>
<gene>
    <name evidence="3" type="ORF">GPM918_LOCUS31550</name>
    <name evidence="2" type="ORF">OVA965_LOCUS28351</name>
    <name evidence="5" type="ORF">SRO942_LOCUS32199</name>
    <name evidence="4" type="ORF">TMI583_LOCUS29102</name>
</gene>
<dbReference type="EMBL" id="CAJOBA010040869">
    <property type="protein sequence ID" value="CAF4102387.1"/>
    <property type="molecule type" value="Genomic_DNA"/>
</dbReference>
<dbReference type="AlphaFoldDB" id="A0A815IF57"/>
<organism evidence="3 6">
    <name type="scientific">Didymodactylos carnosus</name>
    <dbReference type="NCBI Taxonomy" id="1234261"/>
    <lineage>
        <taxon>Eukaryota</taxon>
        <taxon>Metazoa</taxon>
        <taxon>Spiralia</taxon>
        <taxon>Gnathifera</taxon>
        <taxon>Rotifera</taxon>
        <taxon>Eurotatoria</taxon>
        <taxon>Bdelloidea</taxon>
        <taxon>Philodinida</taxon>
        <taxon>Philodinidae</taxon>
        <taxon>Didymodactylos</taxon>
    </lineage>
</organism>
<evidence type="ECO:0000313" key="4">
    <source>
        <dbReference type="EMBL" id="CAF4102387.1"/>
    </source>
</evidence>
<dbReference type="Proteomes" id="UP000677228">
    <property type="component" value="Unassembled WGS sequence"/>
</dbReference>
<accession>A0A815IF57</accession>
<protein>
    <submittedName>
        <fullName evidence="3">Uncharacterized protein</fullName>
    </submittedName>
</protein>
<keyword evidence="1" id="KW-0472">Membrane</keyword>
<name>A0A815IF57_9BILA</name>
<dbReference type="Proteomes" id="UP000663829">
    <property type="component" value="Unassembled WGS sequence"/>
</dbReference>
<comment type="caution">
    <text evidence="3">The sequence shown here is derived from an EMBL/GenBank/DDBJ whole genome shotgun (WGS) entry which is preliminary data.</text>
</comment>
<keyword evidence="1" id="KW-0812">Transmembrane</keyword>
<feature type="transmembrane region" description="Helical" evidence="1">
    <location>
        <begin position="27"/>
        <end position="49"/>
    </location>
</feature>
<proteinExistence type="predicted"/>
<keyword evidence="1" id="KW-1133">Transmembrane helix</keyword>
<dbReference type="Proteomes" id="UP000682733">
    <property type="component" value="Unassembled WGS sequence"/>
</dbReference>
<keyword evidence="6" id="KW-1185">Reference proteome</keyword>
<dbReference type="EMBL" id="CAJOBC010072073">
    <property type="protein sequence ID" value="CAF4245980.1"/>
    <property type="molecule type" value="Genomic_DNA"/>
</dbReference>
<evidence type="ECO:0000313" key="5">
    <source>
        <dbReference type="EMBL" id="CAF4245980.1"/>
    </source>
</evidence>
<dbReference type="Proteomes" id="UP000681722">
    <property type="component" value="Unassembled WGS sequence"/>
</dbReference>
<dbReference type="EMBL" id="CAJNOQ010015601">
    <property type="protein sequence ID" value="CAF1364596.1"/>
    <property type="molecule type" value="Genomic_DNA"/>
</dbReference>
<evidence type="ECO:0000256" key="1">
    <source>
        <dbReference type="SAM" id="Phobius"/>
    </source>
</evidence>
<evidence type="ECO:0000313" key="3">
    <source>
        <dbReference type="EMBL" id="CAF1364596.1"/>
    </source>
</evidence>
<evidence type="ECO:0000313" key="6">
    <source>
        <dbReference type="Proteomes" id="UP000663829"/>
    </source>
</evidence>
<reference evidence="3" key="1">
    <citation type="submission" date="2021-02" db="EMBL/GenBank/DDBJ databases">
        <authorList>
            <person name="Nowell W R."/>
        </authorList>
    </citation>
    <scope>NUCLEOTIDE SEQUENCE</scope>
</reference>